<dbReference type="WBParaSite" id="Hba_16985">
    <property type="protein sequence ID" value="Hba_16985"/>
    <property type="gene ID" value="Hba_16985"/>
</dbReference>
<dbReference type="PROSITE" id="PS50132">
    <property type="entry name" value="RGS"/>
    <property type="match status" value="1"/>
</dbReference>
<organism evidence="10 11">
    <name type="scientific">Heterorhabditis bacteriophora</name>
    <name type="common">Entomopathogenic nematode worm</name>
    <dbReference type="NCBI Taxonomy" id="37862"/>
    <lineage>
        <taxon>Eukaryota</taxon>
        <taxon>Metazoa</taxon>
        <taxon>Ecdysozoa</taxon>
        <taxon>Nematoda</taxon>
        <taxon>Chromadorea</taxon>
        <taxon>Rhabditida</taxon>
        <taxon>Rhabditina</taxon>
        <taxon>Rhabditomorpha</taxon>
        <taxon>Strongyloidea</taxon>
        <taxon>Heterorhabditidae</taxon>
        <taxon>Heterorhabditis</taxon>
    </lineage>
</organism>
<evidence type="ECO:0000259" key="9">
    <source>
        <dbReference type="PROSITE" id="PS50132"/>
    </source>
</evidence>
<dbReference type="InterPro" id="IPR016137">
    <property type="entry name" value="RGS"/>
</dbReference>
<evidence type="ECO:0000256" key="7">
    <source>
        <dbReference type="ARBA" id="ARBA00023136"/>
    </source>
</evidence>
<evidence type="ECO:0000256" key="2">
    <source>
        <dbReference type="ARBA" id="ARBA00007647"/>
    </source>
</evidence>
<reference evidence="11" key="1">
    <citation type="submission" date="2016-11" db="UniProtKB">
        <authorList>
            <consortium name="WormBaseParasite"/>
        </authorList>
    </citation>
    <scope>IDENTIFICATION</scope>
</reference>
<dbReference type="InterPro" id="IPR008166">
    <property type="entry name" value="Glyco_transf_92"/>
</dbReference>
<accession>A0A1I7XHL3</accession>
<keyword evidence="4 8" id="KW-0808">Transferase</keyword>
<name>A0A1I7XHL3_HETBA</name>
<evidence type="ECO:0000256" key="3">
    <source>
        <dbReference type="ARBA" id="ARBA00022676"/>
    </source>
</evidence>
<dbReference type="Proteomes" id="UP000095283">
    <property type="component" value="Unplaced"/>
</dbReference>
<evidence type="ECO:0000256" key="5">
    <source>
        <dbReference type="ARBA" id="ARBA00022692"/>
    </source>
</evidence>
<keyword evidence="10" id="KW-1185">Reference proteome</keyword>
<dbReference type="AlphaFoldDB" id="A0A1I7XHL3"/>
<dbReference type="GO" id="GO:0016757">
    <property type="term" value="F:glycosyltransferase activity"/>
    <property type="evidence" value="ECO:0007669"/>
    <property type="project" value="UniProtKB-UniRule"/>
</dbReference>
<dbReference type="Pfam" id="PF01697">
    <property type="entry name" value="Glyco_transf_92"/>
    <property type="match status" value="1"/>
</dbReference>
<keyword evidence="3 8" id="KW-0328">Glycosyltransferase</keyword>
<comment type="subcellular location">
    <subcellularLocation>
        <location evidence="1">Membrane</location>
        <topology evidence="1">Single-pass membrane protein</topology>
    </subcellularLocation>
</comment>
<keyword evidence="7" id="KW-0472">Membrane</keyword>
<evidence type="ECO:0000256" key="6">
    <source>
        <dbReference type="ARBA" id="ARBA00022989"/>
    </source>
</evidence>
<protein>
    <recommendedName>
        <fullName evidence="8">Glycosyltransferase family 92 protein</fullName>
        <ecNumber evidence="8">2.4.1.-</ecNumber>
    </recommendedName>
</protein>
<evidence type="ECO:0000256" key="8">
    <source>
        <dbReference type="RuleBase" id="RU366017"/>
    </source>
</evidence>
<evidence type="ECO:0000313" key="11">
    <source>
        <dbReference type="WBParaSite" id="Hba_16985"/>
    </source>
</evidence>
<dbReference type="EC" id="2.4.1.-" evidence="8"/>
<keyword evidence="5" id="KW-0812">Transmembrane</keyword>
<keyword evidence="6" id="KW-1133">Transmembrane helix</keyword>
<proteinExistence type="inferred from homology"/>
<dbReference type="PANTHER" id="PTHR21645:SF8">
    <property type="entry name" value="GLYCOSYLTRANSFERASE FAMILY 92 PROTEIN F13G3.3"/>
    <property type="match status" value="1"/>
</dbReference>
<evidence type="ECO:0000313" key="10">
    <source>
        <dbReference type="Proteomes" id="UP000095283"/>
    </source>
</evidence>
<evidence type="ECO:0000256" key="1">
    <source>
        <dbReference type="ARBA" id="ARBA00004167"/>
    </source>
</evidence>
<dbReference type="PANTHER" id="PTHR21645">
    <property type="entry name" value="GLYCOSYLTRANSFERASE FAMILY 92 PROTEIN"/>
    <property type="match status" value="1"/>
</dbReference>
<sequence length="282" mass="33092">MEQLTDPYEMFLISSYYYSTSESLGNNSVALVLTADFESVRLDSVLLIAWNNESNILKNVKLQRITPHNVCRWISIFMTAETLPNLNKLALSLGNMYVEIPFKLPVRKKHEVVTCVAPLFANEQWQIAIFAAHTYRRSMVAPVFELLKEYEKENYLTIQPWLRIRLLTISEQRFNPNINIEFRNQAAAQTDCLLQYKESASYITFMDLDDVLLPRLGRTYFEEFTQLFFSMPNVAFLHYTKENVRVEGGQCILVQNCLYQLNPFDYRSYNSIYKLKSYFPKQ</sequence>
<comment type="similarity">
    <text evidence="2 8">Belongs to the glycosyltransferase 92 family.</text>
</comment>
<dbReference type="InterPro" id="IPR052012">
    <property type="entry name" value="GTase_92"/>
</dbReference>
<dbReference type="GO" id="GO:0016020">
    <property type="term" value="C:membrane"/>
    <property type="evidence" value="ECO:0007669"/>
    <property type="project" value="UniProtKB-SubCell"/>
</dbReference>
<evidence type="ECO:0000256" key="4">
    <source>
        <dbReference type="ARBA" id="ARBA00022679"/>
    </source>
</evidence>
<feature type="domain" description="RGS" evidence="9">
    <location>
        <begin position="207"/>
        <end position="242"/>
    </location>
</feature>